<dbReference type="SUPFAM" id="SSF50475">
    <property type="entry name" value="FMN-binding split barrel"/>
    <property type="match status" value="1"/>
</dbReference>
<sequence length="160" mass="17572">MKIAFSFKLPRLSQPGAENVNAPTLRRYVVLVTPTFADLANAQYILLTTFTKDGKPKPTPIWAAVDKQRGDRLLVITGENSWKVKRIRNTPRVTLATCTMNGRPTSEAVEGTAALLDKSETAAVYDAIGKRYGIVGKVFNFFSKLRGGMENNVGLELKVA</sequence>
<organism evidence="3 4">
    <name type="scientific">Mycobacterium [tuberculosis] TKK-01-0051</name>
    <dbReference type="NCBI Taxonomy" id="1324261"/>
    <lineage>
        <taxon>Bacteria</taxon>
        <taxon>Bacillati</taxon>
        <taxon>Actinomycetota</taxon>
        <taxon>Actinomycetes</taxon>
        <taxon>Mycobacteriales</taxon>
        <taxon>Mycobacteriaceae</taxon>
        <taxon>Mycobacterium</taxon>
        <taxon>Mycobacterium avium complex (MAC)</taxon>
    </lineage>
</organism>
<reference evidence="3 4" key="1">
    <citation type="submission" date="2014-04" db="EMBL/GenBank/DDBJ databases">
        <title>The Genome Sequence of Mycobacterium tuberculosis TKK-01-0051.</title>
        <authorList>
            <consortium name="The Broad Institute Genomics Platform"/>
            <consortium name="The Broad Institute Genome Sequencing Center for Infectious Disease"/>
            <person name="Earl A.M."/>
            <person name="Cohen K."/>
            <person name="Pym A."/>
            <person name="Bishai W."/>
            <person name="Maharaj K."/>
            <person name="Desjardins C."/>
            <person name="Abeel T."/>
            <person name="Young S."/>
            <person name="Zeng Q."/>
            <person name="Gargeya S."/>
            <person name="Abouelleil A."/>
            <person name="Alvarado L."/>
            <person name="Chapman S.B."/>
            <person name="Gainer-Dewar J."/>
            <person name="Goldberg J."/>
            <person name="Griggs A."/>
            <person name="Gujja S."/>
            <person name="Hansen M."/>
            <person name="Howarth C."/>
            <person name="Imamovic A."/>
            <person name="Larimer J."/>
            <person name="Murphy C."/>
            <person name="Naylor J."/>
            <person name="Pearson M."/>
            <person name="Poon T.W."/>
            <person name="Priest M."/>
            <person name="Roberts A."/>
            <person name="Saif S."/>
            <person name="Shea T."/>
            <person name="Sykes S."/>
            <person name="Wortman J."/>
            <person name="Nusbaum C."/>
            <person name="Birren B."/>
        </authorList>
    </citation>
    <scope>NUCLEOTIDE SEQUENCE [LARGE SCALE GENOMIC DNA]</scope>
    <source>
        <strain evidence="3 4">TKK-01-0051</strain>
    </source>
</reference>
<gene>
    <name evidence="3" type="ORF">K875_03271</name>
</gene>
<dbReference type="GO" id="GO:0005829">
    <property type="term" value="C:cytosol"/>
    <property type="evidence" value="ECO:0007669"/>
    <property type="project" value="TreeGrafter"/>
</dbReference>
<dbReference type="GO" id="GO:0016627">
    <property type="term" value="F:oxidoreductase activity, acting on the CH-CH group of donors"/>
    <property type="evidence" value="ECO:0007669"/>
    <property type="project" value="TreeGrafter"/>
</dbReference>
<dbReference type="HOGENOM" id="CLU_139738_0_0_11"/>
<name>A0A051TZV2_9MYCO</name>
<dbReference type="Gene3D" id="2.30.110.10">
    <property type="entry name" value="Electron Transport, Fmn-binding Protein, Chain A"/>
    <property type="match status" value="1"/>
</dbReference>
<dbReference type="GO" id="GO:0070967">
    <property type="term" value="F:coenzyme F420 binding"/>
    <property type="evidence" value="ECO:0007669"/>
    <property type="project" value="TreeGrafter"/>
</dbReference>
<dbReference type="NCBIfam" id="TIGR03666">
    <property type="entry name" value="Rv2061_F420"/>
    <property type="match status" value="1"/>
</dbReference>
<feature type="domain" description="Pyridoxamine 5'-phosphate oxidase N-terminal" evidence="2">
    <location>
        <begin position="39"/>
        <end position="133"/>
    </location>
</feature>
<dbReference type="PANTHER" id="PTHR35176">
    <property type="entry name" value="HEME OXYGENASE HI_0854-RELATED"/>
    <property type="match status" value="1"/>
</dbReference>
<evidence type="ECO:0000313" key="4">
    <source>
        <dbReference type="Proteomes" id="UP000025947"/>
    </source>
</evidence>
<dbReference type="Proteomes" id="UP000025947">
    <property type="component" value="Unassembled WGS sequence"/>
</dbReference>
<dbReference type="PATRIC" id="fig|1324261.3.peg.3305"/>
<dbReference type="InterPro" id="IPR052019">
    <property type="entry name" value="F420H2_bilvrd_red/Heme_oxyg"/>
</dbReference>
<protein>
    <recommendedName>
        <fullName evidence="2">Pyridoxamine 5'-phosphate oxidase N-terminal domain-containing protein</fullName>
    </recommendedName>
</protein>
<comment type="caution">
    <text evidence="3">The sequence shown here is derived from an EMBL/GenBank/DDBJ whole genome shotgun (WGS) entry which is preliminary data.</text>
</comment>
<dbReference type="InterPro" id="IPR011576">
    <property type="entry name" value="Pyridox_Oxase_N"/>
</dbReference>
<keyword evidence="4" id="KW-1185">Reference proteome</keyword>
<evidence type="ECO:0000256" key="1">
    <source>
        <dbReference type="ARBA" id="ARBA00023002"/>
    </source>
</evidence>
<evidence type="ECO:0000259" key="2">
    <source>
        <dbReference type="Pfam" id="PF01243"/>
    </source>
</evidence>
<proteinExistence type="predicted"/>
<dbReference type="EMBL" id="JLXW01000008">
    <property type="protein sequence ID" value="KBZ62350.1"/>
    <property type="molecule type" value="Genomic_DNA"/>
</dbReference>
<dbReference type="Pfam" id="PF01243">
    <property type="entry name" value="PNPOx_N"/>
    <property type="match status" value="1"/>
</dbReference>
<evidence type="ECO:0000313" key="3">
    <source>
        <dbReference type="EMBL" id="KBZ62350.1"/>
    </source>
</evidence>
<dbReference type="InterPro" id="IPR019965">
    <property type="entry name" value="PPOX_F420-dep_Rv2061_put"/>
</dbReference>
<dbReference type="AlphaFoldDB" id="A0A051TZV2"/>
<accession>A0A051TZV2</accession>
<keyword evidence="1" id="KW-0560">Oxidoreductase</keyword>
<dbReference type="InterPro" id="IPR012349">
    <property type="entry name" value="Split_barrel_FMN-bd"/>
</dbReference>
<dbReference type="PANTHER" id="PTHR35176:SF11">
    <property type="entry name" value="PYRIDOXAMINE 5'-PHOSPHATE OXIDASE FAMILY PROTEIN"/>
    <property type="match status" value="1"/>
</dbReference>